<protein>
    <submittedName>
        <fullName evidence="1">Uncharacterized protein</fullName>
    </submittedName>
</protein>
<organism evidence="1 2">
    <name type="scientific">Caerostris extrusa</name>
    <name type="common">Bark spider</name>
    <name type="synonym">Caerostris bankana</name>
    <dbReference type="NCBI Taxonomy" id="172846"/>
    <lineage>
        <taxon>Eukaryota</taxon>
        <taxon>Metazoa</taxon>
        <taxon>Ecdysozoa</taxon>
        <taxon>Arthropoda</taxon>
        <taxon>Chelicerata</taxon>
        <taxon>Arachnida</taxon>
        <taxon>Araneae</taxon>
        <taxon>Araneomorphae</taxon>
        <taxon>Entelegynae</taxon>
        <taxon>Araneoidea</taxon>
        <taxon>Araneidae</taxon>
        <taxon>Caerostris</taxon>
    </lineage>
</organism>
<dbReference type="Proteomes" id="UP001054945">
    <property type="component" value="Unassembled WGS sequence"/>
</dbReference>
<reference evidence="1 2" key="1">
    <citation type="submission" date="2021-06" db="EMBL/GenBank/DDBJ databases">
        <title>Caerostris extrusa draft genome.</title>
        <authorList>
            <person name="Kono N."/>
            <person name="Arakawa K."/>
        </authorList>
    </citation>
    <scope>NUCLEOTIDE SEQUENCE [LARGE SCALE GENOMIC DNA]</scope>
</reference>
<dbReference type="EMBL" id="BPLR01014366">
    <property type="protein sequence ID" value="GIY68340.1"/>
    <property type="molecule type" value="Genomic_DNA"/>
</dbReference>
<dbReference type="AlphaFoldDB" id="A0AAV4VFS2"/>
<accession>A0AAV4VFS2</accession>
<proteinExistence type="predicted"/>
<evidence type="ECO:0000313" key="2">
    <source>
        <dbReference type="Proteomes" id="UP001054945"/>
    </source>
</evidence>
<gene>
    <name evidence="1" type="ORF">CEXT_723031</name>
</gene>
<evidence type="ECO:0000313" key="1">
    <source>
        <dbReference type="EMBL" id="GIY68340.1"/>
    </source>
</evidence>
<keyword evidence="2" id="KW-1185">Reference proteome</keyword>
<comment type="caution">
    <text evidence="1">The sequence shown here is derived from an EMBL/GenBank/DDBJ whole genome shotgun (WGS) entry which is preliminary data.</text>
</comment>
<name>A0AAV4VFS2_CAEEX</name>
<sequence length="102" mass="11136">MSRSFHDQQPPPPPLPSRVVSIFTSANCWRHNNPRLLPPSRACSHCLGFQGIHHGIASPITAPGTQLNFALHRVWHKRGNQSAAVSNLVTSTGIGLRKLFPG</sequence>